<keyword evidence="5" id="KW-1185">Reference proteome</keyword>
<reference evidence="5" key="1">
    <citation type="journal article" date="2010" name="Nat. Biotechnol.">
        <title>Draft genome sequence of the oilseed species Ricinus communis.</title>
        <authorList>
            <person name="Chan A.P."/>
            <person name="Crabtree J."/>
            <person name="Zhao Q."/>
            <person name="Lorenzi H."/>
            <person name="Orvis J."/>
            <person name="Puiu D."/>
            <person name="Melake-Berhan A."/>
            <person name="Jones K.M."/>
            <person name="Redman J."/>
            <person name="Chen G."/>
            <person name="Cahoon E.B."/>
            <person name="Gedil M."/>
            <person name="Stanke M."/>
            <person name="Haas B.J."/>
            <person name="Wortman J.R."/>
            <person name="Fraser-Liggett C.M."/>
            <person name="Ravel J."/>
            <person name="Rabinowicz P.D."/>
        </authorList>
    </citation>
    <scope>NUCLEOTIDE SEQUENCE [LARGE SCALE GENOMIC DNA]</scope>
    <source>
        <strain evidence="5">cv. Hale</strain>
    </source>
</reference>
<protein>
    <recommendedName>
        <fullName evidence="3">Ataxin-10 domain-containing protein</fullName>
    </recommendedName>
</protein>
<evidence type="ECO:0000259" key="3">
    <source>
        <dbReference type="Pfam" id="PF09759"/>
    </source>
</evidence>
<dbReference type="FunCoup" id="B9RDI5">
    <property type="interactions" value="2172"/>
</dbReference>
<dbReference type="Gene3D" id="1.25.10.10">
    <property type="entry name" value="Leucine-rich Repeat Variant"/>
    <property type="match status" value="2"/>
</dbReference>
<sequence length="497" mass="55236">MELFLPEDLLQLLFRASKSYDLKEALEILIETSRIDDGRANLAAKDVLPLVLKLFKSISYPSGDQFLTLSLKLLRNLCAGEITNQNCFVALNGPEMVSTLLRSAGLVYEPDYGIIRLGLQVLANVSLAGEKHQQAIWHWFFPDEFVVLAKNRSQSTCDPLCMIIYTCCDGNPGFVLELCGDRGLAVVAEIVRTASVVGYGEDWFKLLLSRICLEEEYFYKLFSCFYCAGDSENSEGISSSSDLFSTEQAYLLSTVSEILNERLEDISVSIDFAFYVFGIFKRSVGVVDFVSRGNSGLPTGSAAVDVLGYSLTILRDTCALHGKGGLYHSVDVVDTLLSNGLLELLLFVLHDLEPPPMIKKAMKQNENHEPASSRSYKPCPYKGFRRDIVAVIGNCAFQRNNVQDEIRQKDMIPLLLQQCVTDEDNPFLREWGLWCVRNLLEGNVENQKAVAELELQGTVQVPELSGLGLRVEVDSNTRRARLVNVSSTDDKDASLGS</sequence>
<dbReference type="Pfam" id="PF09759">
    <property type="entry name" value="Atx10homo_assoc"/>
    <property type="match status" value="1"/>
</dbReference>
<dbReference type="OrthoDB" id="379794at2759"/>
<dbReference type="eggNOG" id="KOG2676">
    <property type="taxonomic scope" value="Eukaryota"/>
</dbReference>
<dbReference type="GO" id="GO:0005829">
    <property type="term" value="C:cytosol"/>
    <property type="evidence" value="ECO:0000318"/>
    <property type="project" value="GO_Central"/>
</dbReference>
<dbReference type="InterPro" id="IPR051374">
    <property type="entry name" value="Ataxin-10/CTR86_families"/>
</dbReference>
<dbReference type="SUPFAM" id="SSF48371">
    <property type="entry name" value="ARM repeat"/>
    <property type="match status" value="1"/>
</dbReference>
<feature type="domain" description="Ataxin-10" evidence="3">
    <location>
        <begin position="384"/>
        <end position="477"/>
    </location>
</feature>
<evidence type="ECO:0000313" key="5">
    <source>
        <dbReference type="Proteomes" id="UP000008311"/>
    </source>
</evidence>
<proteinExistence type="predicted"/>
<dbReference type="GO" id="GO:0051301">
    <property type="term" value="P:cell division"/>
    <property type="evidence" value="ECO:0007669"/>
    <property type="project" value="UniProtKB-KW"/>
</dbReference>
<keyword evidence="2" id="KW-0131">Cell cycle</keyword>
<organism evidence="4 5">
    <name type="scientific">Ricinus communis</name>
    <name type="common">Castor bean</name>
    <dbReference type="NCBI Taxonomy" id="3988"/>
    <lineage>
        <taxon>Eukaryota</taxon>
        <taxon>Viridiplantae</taxon>
        <taxon>Streptophyta</taxon>
        <taxon>Embryophyta</taxon>
        <taxon>Tracheophyta</taxon>
        <taxon>Spermatophyta</taxon>
        <taxon>Magnoliopsida</taxon>
        <taxon>eudicotyledons</taxon>
        <taxon>Gunneridae</taxon>
        <taxon>Pentapetalae</taxon>
        <taxon>rosids</taxon>
        <taxon>fabids</taxon>
        <taxon>Malpighiales</taxon>
        <taxon>Euphorbiaceae</taxon>
        <taxon>Acalyphoideae</taxon>
        <taxon>Acalypheae</taxon>
        <taxon>Ricinus</taxon>
    </lineage>
</organism>
<dbReference type="InterPro" id="IPR016024">
    <property type="entry name" value="ARM-type_fold"/>
</dbReference>
<dbReference type="AlphaFoldDB" id="B9RDI5"/>
<accession>B9RDI5</accession>
<evidence type="ECO:0000256" key="2">
    <source>
        <dbReference type="ARBA" id="ARBA00023306"/>
    </source>
</evidence>
<dbReference type="PANTHER" id="PTHR13255">
    <property type="entry name" value="ATAXIN-10"/>
    <property type="match status" value="1"/>
</dbReference>
<dbReference type="EMBL" id="EQ973775">
    <property type="protein sequence ID" value="EEF50443.1"/>
    <property type="molecule type" value="Genomic_DNA"/>
</dbReference>
<dbReference type="InterPro" id="IPR011989">
    <property type="entry name" value="ARM-like"/>
</dbReference>
<gene>
    <name evidence="4" type="ORF">RCOM_1613040</name>
</gene>
<evidence type="ECO:0000313" key="4">
    <source>
        <dbReference type="EMBL" id="EEF50443.1"/>
    </source>
</evidence>
<dbReference type="STRING" id="3988.B9RDI5"/>
<dbReference type="KEGG" id="rcu:8258492"/>
<dbReference type="PANTHER" id="PTHR13255:SF0">
    <property type="entry name" value="ATAXIN-10"/>
    <property type="match status" value="1"/>
</dbReference>
<evidence type="ECO:0000256" key="1">
    <source>
        <dbReference type="ARBA" id="ARBA00022618"/>
    </source>
</evidence>
<dbReference type="Proteomes" id="UP000008311">
    <property type="component" value="Unassembled WGS sequence"/>
</dbReference>
<name>B9RDI5_RICCO</name>
<dbReference type="InParanoid" id="B9RDI5"/>
<keyword evidence="1" id="KW-0132">Cell division</keyword>
<dbReference type="InterPro" id="IPR019156">
    <property type="entry name" value="Ataxin-10_domain"/>
</dbReference>